<reference evidence="5 6" key="1">
    <citation type="submission" date="2024-10" db="EMBL/GenBank/DDBJ databases">
        <title>The Natural Products Discovery Center: Release of the First 8490 Sequenced Strains for Exploring Actinobacteria Biosynthetic Diversity.</title>
        <authorList>
            <person name="Kalkreuter E."/>
            <person name="Kautsar S.A."/>
            <person name="Yang D."/>
            <person name="Bader C.D."/>
            <person name="Teijaro C.N."/>
            <person name="Fluegel L."/>
            <person name="Davis C.M."/>
            <person name="Simpson J.R."/>
            <person name="Lauterbach L."/>
            <person name="Steele A.D."/>
            <person name="Gui C."/>
            <person name="Meng S."/>
            <person name="Li G."/>
            <person name="Viehrig K."/>
            <person name="Ye F."/>
            <person name="Su P."/>
            <person name="Kiefer A.F."/>
            <person name="Nichols A."/>
            <person name="Cepeda A.J."/>
            <person name="Yan W."/>
            <person name="Fan B."/>
            <person name="Jiang Y."/>
            <person name="Adhikari A."/>
            <person name="Zheng C.-J."/>
            <person name="Schuster L."/>
            <person name="Cowan T.M."/>
            <person name="Smanski M.J."/>
            <person name="Chevrette M.G."/>
            <person name="De Carvalho L.P.S."/>
            <person name="Shen B."/>
        </authorList>
    </citation>
    <scope>NUCLEOTIDE SEQUENCE [LARGE SCALE GENOMIC DNA]</scope>
    <source>
        <strain evidence="5 6">NPDC002593</strain>
    </source>
</reference>
<evidence type="ECO:0000256" key="1">
    <source>
        <dbReference type="ARBA" id="ARBA00006432"/>
    </source>
</evidence>
<evidence type="ECO:0000313" key="5">
    <source>
        <dbReference type="EMBL" id="MFF3573818.1"/>
    </source>
</evidence>
<keyword evidence="2" id="KW-0436">Ligase</keyword>
<sequence length="553" mass="59062">MSKKLEKATRGDAVSFVTRLHTEEDAARFRARGWWSEKCLFELVDEWAGRAGDKPAVSDGTYTWTYAQLRDHSLRAAQVLLDLGVRPGDAVAVQVPSSALIPALHFAVNRLGAVFVPIPDRWRAAEVEAVVRGSRASILLVPHAGDFDHLAMAGHLQASLPRLTCALSLNGDGGDSFMGRVATARPDLPRIASFLPAPDEVLSVICSSGTTGTPKLSAFSSNDVLTNISQVAEAIGLGHDDVMGAIAPANTGSTGYLYGVLGPLVAGATAHVLERWSPRAAAGLLSDHRCTTAVAIPTQIVMLMNPEIGARDYTNLRVFLNGGAALPATVAADAEERMGCAVLGIYGASESAIPTCARHDDPADKRHTTVGRLVPGQELRLVDVQGNHVPVGEPGEVTWRGPNASYGFLNQPELDKLAWDDSGYFRSGDLGVLDRDGYLRIVGRLKDMILRGGLNIYPAEIESLLFQIPKVRDAAVVGVPDDRLGERACAVVVLKDRNDPLELNEISAVLDAAGLAKFKHPEFVVAVEALPRAASAKLDKARIQQTARRLLNA</sequence>
<dbReference type="PROSITE" id="PS00455">
    <property type="entry name" value="AMP_BINDING"/>
    <property type="match status" value="1"/>
</dbReference>
<dbReference type="SUPFAM" id="SSF56801">
    <property type="entry name" value="Acetyl-CoA synthetase-like"/>
    <property type="match status" value="1"/>
</dbReference>
<dbReference type="Pfam" id="PF00501">
    <property type="entry name" value="AMP-binding"/>
    <property type="match status" value="1"/>
</dbReference>
<organism evidence="5 6">
    <name type="scientific">Nocardia jiangxiensis</name>
    <dbReference type="NCBI Taxonomy" id="282685"/>
    <lineage>
        <taxon>Bacteria</taxon>
        <taxon>Bacillati</taxon>
        <taxon>Actinomycetota</taxon>
        <taxon>Actinomycetes</taxon>
        <taxon>Mycobacteriales</taxon>
        <taxon>Nocardiaceae</taxon>
        <taxon>Nocardia</taxon>
    </lineage>
</organism>
<comment type="similarity">
    <text evidence="1">Belongs to the ATP-dependent AMP-binding enzyme family.</text>
</comment>
<dbReference type="InterPro" id="IPR020845">
    <property type="entry name" value="AMP-binding_CS"/>
</dbReference>
<dbReference type="EMBL" id="JBIAQY010000021">
    <property type="protein sequence ID" value="MFF3573818.1"/>
    <property type="molecule type" value="Genomic_DNA"/>
</dbReference>
<proteinExistence type="inferred from homology"/>
<dbReference type="InterPro" id="IPR042099">
    <property type="entry name" value="ANL_N_sf"/>
</dbReference>
<comment type="caution">
    <text evidence="5">The sequence shown here is derived from an EMBL/GenBank/DDBJ whole genome shotgun (WGS) entry which is preliminary data.</text>
</comment>
<dbReference type="Gene3D" id="3.40.50.12780">
    <property type="entry name" value="N-terminal domain of ligase-like"/>
    <property type="match status" value="1"/>
</dbReference>
<dbReference type="InterPro" id="IPR025110">
    <property type="entry name" value="AMP-bd_C"/>
</dbReference>
<gene>
    <name evidence="5" type="ORF">ACFYXQ_39285</name>
</gene>
<name>A0ABW6SE26_9NOCA</name>
<dbReference type="RefSeq" id="WP_387406595.1">
    <property type="nucleotide sequence ID" value="NZ_JBIAQY010000021.1"/>
</dbReference>
<evidence type="ECO:0000259" key="4">
    <source>
        <dbReference type="Pfam" id="PF13193"/>
    </source>
</evidence>
<dbReference type="InterPro" id="IPR000873">
    <property type="entry name" value="AMP-dep_synth/lig_dom"/>
</dbReference>
<keyword evidence="6" id="KW-1185">Reference proteome</keyword>
<dbReference type="InterPro" id="IPR045851">
    <property type="entry name" value="AMP-bd_C_sf"/>
</dbReference>
<dbReference type="PANTHER" id="PTHR43201:SF5">
    <property type="entry name" value="MEDIUM-CHAIN ACYL-COA LIGASE ACSF2, MITOCHONDRIAL"/>
    <property type="match status" value="1"/>
</dbReference>
<protein>
    <submittedName>
        <fullName evidence="5">Class I adenylate-forming enzyme family protein</fullName>
    </submittedName>
</protein>
<dbReference type="PANTHER" id="PTHR43201">
    <property type="entry name" value="ACYL-COA SYNTHETASE"/>
    <property type="match status" value="1"/>
</dbReference>
<dbReference type="Gene3D" id="3.30.300.30">
    <property type="match status" value="1"/>
</dbReference>
<accession>A0ABW6SE26</accession>
<dbReference type="Proteomes" id="UP001601992">
    <property type="component" value="Unassembled WGS sequence"/>
</dbReference>
<evidence type="ECO:0000259" key="3">
    <source>
        <dbReference type="Pfam" id="PF00501"/>
    </source>
</evidence>
<feature type="domain" description="AMP-binding enzyme C-terminal" evidence="4">
    <location>
        <begin position="460"/>
        <end position="537"/>
    </location>
</feature>
<dbReference type="Pfam" id="PF13193">
    <property type="entry name" value="AMP-binding_C"/>
    <property type="match status" value="1"/>
</dbReference>
<feature type="domain" description="AMP-dependent synthetase/ligase" evidence="3">
    <location>
        <begin position="45"/>
        <end position="407"/>
    </location>
</feature>
<evidence type="ECO:0000256" key="2">
    <source>
        <dbReference type="ARBA" id="ARBA00022598"/>
    </source>
</evidence>
<evidence type="ECO:0000313" key="6">
    <source>
        <dbReference type="Proteomes" id="UP001601992"/>
    </source>
</evidence>